<dbReference type="Proteomes" id="UP000095751">
    <property type="component" value="Unassembled WGS sequence"/>
</dbReference>
<feature type="region of interest" description="Disordered" evidence="1">
    <location>
        <begin position="151"/>
        <end position="187"/>
    </location>
</feature>
<evidence type="ECO:0000313" key="4">
    <source>
        <dbReference type="EMBL" id="OEU22454.1"/>
    </source>
</evidence>
<evidence type="ECO:0000259" key="3">
    <source>
        <dbReference type="Pfam" id="PF09348"/>
    </source>
</evidence>
<sequence>MVSMVNSRFRIKCRRVNDRWMLVAVGFIVTIAIFHRHLWCYTCDATPPQSQVTVPPFKRKLQSWLIRQRSQPKFMKISSRSRRDNDSSSSRTIRRRGSFMTGHSPNAERLFHWFGVEEEDPNQFIRCMMLRNEFNHNLCGITNPLIQIQTKISQQQQQQPQPQILDQHNRNDVVDHPSSNSRTQCDDDDDLKIVKRSWWPSLQVINDNARGVNDDTEGGLTTKWRIFQQKSKNNNNFFKKDDWRILVYRKRVGRGKECYQQVRDAALDWEFQSADGSMGMMEVPVSSPQHSRLKPPPRTTIPASSRRYSVQPIIDDSDLGSYSSSSSLYRSLGSRRLVSFSSKSLTGFLPPCLQRRIYAINPVMVVYDVVDQHAQQTLFTSTAYSTLRGHFIRGEERVTVALRDGSQDVEVEILSISRAGPSLFGKMLWPFLGTMQNNFFQRQLEHLSESGFEGSIYGRRVTTTSDGNSVGIATPIPLR</sequence>
<evidence type="ECO:0000256" key="1">
    <source>
        <dbReference type="SAM" id="MobiDB-lite"/>
    </source>
</evidence>
<dbReference type="EMBL" id="KV784353">
    <property type="protein sequence ID" value="OEU22454.1"/>
    <property type="molecule type" value="Genomic_DNA"/>
</dbReference>
<keyword evidence="2" id="KW-0472">Membrane</keyword>
<feature type="region of interest" description="Disordered" evidence="1">
    <location>
        <begin position="74"/>
        <end position="101"/>
    </location>
</feature>
<gene>
    <name evidence="4" type="ORF">FRACYDRAFT_232611</name>
</gene>
<feature type="transmembrane region" description="Helical" evidence="2">
    <location>
        <begin position="20"/>
        <end position="39"/>
    </location>
</feature>
<organism evidence="4 5">
    <name type="scientific">Fragilariopsis cylindrus CCMP1102</name>
    <dbReference type="NCBI Taxonomy" id="635003"/>
    <lineage>
        <taxon>Eukaryota</taxon>
        <taxon>Sar</taxon>
        <taxon>Stramenopiles</taxon>
        <taxon>Ochrophyta</taxon>
        <taxon>Bacillariophyta</taxon>
        <taxon>Bacillariophyceae</taxon>
        <taxon>Bacillariophycidae</taxon>
        <taxon>Bacillariales</taxon>
        <taxon>Bacillariaceae</taxon>
        <taxon>Fragilariopsis</taxon>
    </lineage>
</organism>
<name>A0A1E7FWF6_9STRA</name>
<protein>
    <recommendedName>
        <fullName evidence="3">DUF1990 domain-containing protein</fullName>
    </recommendedName>
</protein>
<reference evidence="4 5" key="1">
    <citation type="submission" date="2016-09" db="EMBL/GenBank/DDBJ databases">
        <title>Extensive genetic diversity and differential bi-allelic expression allows diatom success in the polar Southern Ocean.</title>
        <authorList>
            <consortium name="DOE Joint Genome Institute"/>
            <person name="Mock T."/>
            <person name="Otillar R.P."/>
            <person name="Strauss J."/>
            <person name="Dupont C."/>
            <person name="Frickenhaus S."/>
            <person name="Maumus F."/>
            <person name="Mcmullan M."/>
            <person name="Sanges R."/>
            <person name="Schmutz J."/>
            <person name="Toseland A."/>
            <person name="Valas R."/>
            <person name="Veluchamy A."/>
            <person name="Ward B.J."/>
            <person name="Allen A."/>
            <person name="Barry K."/>
            <person name="Falciatore A."/>
            <person name="Ferrante M."/>
            <person name="Fortunato A.E."/>
            <person name="Gloeckner G."/>
            <person name="Gruber A."/>
            <person name="Hipkin R."/>
            <person name="Janech M."/>
            <person name="Kroth P."/>
            <person name="Leese F."/>
            <person name="Lindquist E."/>
            <person name="Lyon B.R."/>
            <person name="Martin J."/>
            <person name="Mayer C."/>
            <person name="Parker M."/>
            <person name="Quesneville H."/>
            <person name="Raymond J."/>
            <person name="Uhlig C."/>
            <person name="Valentin K.U."/>
            <person name="Worden A.Z."/>
            <person name="Armbrust E.V."/>
            <person name="Bowler C."/>
            <person name="Green B."/>
            <person name="Moulton V."/>
            <person name="Van Oosterhout C."/>
            <person name="Grigoriev I."/>
        </authorList>
    </citation>
    <scope>NUCLEOTIDE SEQUENCE [LARGE SCALE GENOMIC DNA]</scope>
    <source>
        <strain evidence="4 5">CCMP1102</strain>
    </source>
</reference>
<proteinExistence type="predicted"/>
<evidence type="ECO:0000313" key="5">
    <source>
        <dbReference type="Proteomes" id="UP000095751"/>
    </source>
</evidence>
<dbReference type="KEGG" id="fcy:FRACYDRAFT_232611"/>
<dbReference type="AlphaFoldDB" id="A0A1E7FWF6"/>
<feature type="region of interest" description="Disordered" evidence="1">
    <location>
        <begin position="283"/>
        <end position="306"/>
    </location>
</feature>
<dbReference type="OrthoDB" id="46304at2759"/>
<dbReference type="InParanoid" id="A0A1E7FWF6"/>
<dbReference type="Pfam" id="PF09348">
    <property type="entry name" value="DUF1990"/>
    <property type="match status" value="1"/>
</dbReference>
<evidence type="ECO:0000256" key="2">
    <source>
        <dbReference type="SAM" id="Phobius"/>
    </source>
</evidence>
<feature type="domain" description="DUF1990" evidence="3">
    <location>
        <begin position="362"/>
        <end position="444"/>
    </location>
</feature>
<dbReference type="InterPro" id="IPR018960">
    <property type="entry name" value="DUF1990"/>
</dbReference>
<keyword evidence="2" id="KW-1133">Transmembrane helix</keyword>
<accession>A0A1E7FWF6</accession>
<keyword evidence="5" id="KW-1185">Reference proteome</keyword>
<feature type="compositionally biased region" description="Low complexity" evidence="1">
    <location>
        <begin position="151"/>
        <end position="166"/>
    </location>
</feature>
<keyword evidence="2" id="KW-0812">Transmembrane</keyword>